<dbReference type="InterPro" id="IPR011009">
    <property type="entry name" value="Kinase-like_dom_sf"/>
</dbReference>
<dbReference type="STRING" id="1122169.Lsha_0627"/>
<dbReference type="PATRIC" id="fig|1122169.6.peg.719"/>
<evidence type="ECO:0008006" key="3">
    <source>
        <dbReference type="Google" id="ProtNLM"/>
    </source>
</evidence>
<name>A0A0W0Z4Z4_9GAMM</name>
<evidence type="ECO:0000313" key="1">
    <source>
        <dbReference type="EMBL" id="KTD64196.1"/>
    </source>
</evidence>
<keyword evidence="2" id="KW-1185">Reference proteome</keyword>
<dbReference type="eggNOG" id="COG3642">
    <property type="taxonomic scope" value="Bacteria"/>
</dbReference>
<dbReference type="InterPro" id="IPR017853">
    <property type="entry name" value="GH"/>
</dbReference>
<dbReference type="OrthoDB" id="9801841at2"/>
<dbReference type="EMBL" id="LNYW01000019">
    <property type="protein sequence ID" value="KTD64196.1"/>
    <property type="molecule type" value="Genomic_DNA"/>
</dbReference>
<protein>
    <recommendedName>
        <fullName evidence="3">Protein kinase domain-containing protein</fullName>
    </recommendedName>
</protein>
<organism evidence="1 2">
    <name type="scientific">Legionella shakespearei DSM 23087</name>
    <dbReference type="NCBI Taxonomy" id="1122169"/>
    <lineage>
        <taxon>Bacteria</taxon>
        <taxon>Pseudomonadati</taxon>
        <taxon>Pseudomonadota</taxon>
        <taxon>Gammaproteobacteria</taxon>
        <taxon>Legionellales</taxon>
        <taxon>Legionellaceae</taxon>
        <taxon>Legionella</taxon>
    </lineage>
</organism>
<reference evidence="1 2" key="1">
    <citation type="submission" date="2015-11" db="EMBL/GenBank/DDBJ databases">
        <title>Genomic analysis of 38 Legionella species identifies large and diverse effector repertoires.</title>
        <authorList>
            <person name="Burstein D."/>
            <person name="Amaro F."/>
            <person name="Zusman T."/>
            <person name="Lifshitz Z."/>
            <person name="Cohen O."/>
            <person name="Gilbert J.A."/>
            <person name="Pupko T."/>
            <person name="Shuman H.A."/>
            <person name="Segal G."/>
        </authorList>
    </citation>
    <scope>NUCLEOTIDE SEQUENCE [LARGE SCALE GENOMIC DNA]</scope>
    <source>
        <strain evidence="1 2">ATCC 49655</strain>
    </source>
</reference>
<dbReference type="SUPFAM" id="SSF56112">
    <property type="entry name" value="Protein kinase-like (PK-like)"/>
    <property type="match status" value="1"/>
</dbReference>
<accession>A0A0W0Z4Z4</accession>
<gene>
    <name evidence="1" type="ORF">Lsha_0627</name>
</gene>
<proteinExistence type="predicted"/>
<dbReference type="RefSeq" id="WP_018578410.1">
    <property type="nucleotide sequence ID" value="NZ_KB892434.1"/>
</dbReference>
<dbReference type="AlphaFoldDB" id="A0A0W0Z4Z4"/>
<dbReference type="Proteomes" id="UP000054600">
    <property type="component" value="Unassembled WGS sequence"/>
</dbReference>
<dbReference type="SUPFAM" id="SSF51445">
    <property type="entry name" value="(Trans)glycosidases"/>
    <property type="match status" value="1"/>
</dbReference>
<comment type="caution">
    <text evidence="1">The sequence shown here is derived from an EMBL/GenBank/DDBJ whole genome shotgun (WGS) entry which is preliminary data.</text>
</comment>
<sequence>MNQYTPITLGPYQGGVALAFDHTLLLSQLNAIIPFSHDENSIVTLGELSVAVKCFRRQYGNRQSKAKHSFLAAWYLQQNHIGAPNPVAWLDLWHKGHLIESYYLYLFEPVICFGDYLNKIYERCDNKELMDLLHTIAPAIRSMHDMGFMHGNLNGEAIVFPEQQDKKWEKPLFHNLNNSKIAQNPLSLKQRAFDLSRINLPGAYRNIFKMIYWGHEDAPALLHQQEVKYRRRWELYQYLSPFRHPVRYFRKKHKKVTVNKQNIWLWDEKTAQPMMILNRKEKNCYRDWLHIITMAFHGVIHLRAIHKRYYQILANSYRHPLSLEHRVGIALHPKKDYMEHELILLKQLGNPPVLLRFCHHESPEDWRKGIDLVHYLHQQNIEVMVAILQDRQAILDLEGWAGFLNTVISAVADKVSYIEVTHASNRVKWGIWSSKEYAQLMRPAFELQKRYPQIKLTGPACIDFDYQAVFAALKTLPKGKRLDALSHFLYVDRRGAPENKQGRTFSLVEKCALLKALASGSKQCTDKVIISEVNWPVKYTGIWSPIGCPYETPKWRREEPGISEEEYANYMLRYIVIALCSGHVEQIFWWRLSAHGYGLVDDRDNFRPRAAFKALAFFLHFLGKAHFIHKHDYSNELYVFEFKTEEQKVIMLWSNDPEPADLPLKGYTQILDKYGCIANNSLVTGSPLYLIFNESVKEMNS</sequence>
<evidence type="ECO:0000313" key="2">
    <source>
        <dbReference type="Proteomes" id="UP000054600"/>
    </source>
</evidence>